<reference evidence="1" key="1">
    <citation type="submission" date="2020-01" db="EMBL/GenBank/DDBJ databases">
        <authorList>
            <consortium name="DOE Joint Genome Institute"/>
            <person name="Haridas S."/>
            <person name="Albert R."/>
            <person name="Binder M."/>
            <person name="Bloem J."/>
            <person name="Labutti K."/>
            <person name="Salamov A."/>
            <person name="Andreopoulos B."/>
            <person name="Baker S.E."/>
            <person name="Barry K."/>
            <person name="Bills G."/>
            <person name="Bluhm B.H."/>
            <person name="Cannon C."/>
            <person name="Castanera R."/>
            <person name="Culley D.E."/>
            <person name="Daum C."/>
            <person name="Ezra D."/>
            <person name="Gonzalez J.B."/>
            <person name="Henrissat B."/>
            <person name="Kuo A."/>
            <person name="Liang C."/>
            <person name="Lipzen A."/>
            <person name="Lutzoni F."/>
            <person name="Magnuson J."/>
            <person name="Mondo S."/>
            <person name="Nolan M."/>
            <person name="Ohm R."/>
            <person name="Pangilinan J."/>
            <person name="Park H.-J."/>
            <person name="Ramirez L."/>
            <person name="Alfaro M."/>
            <person name="Sun H."/>
            <person name="Tritt A."/>
            <person name="Yoshinaga Y."/>
            <person name="Zwiers L.-H."/>
            <person name="Turgeon B.G."/>
            <person name="Goodwin S.B."/>
            <person name="Spatafora J.W."/>
            <person name="Crous P.W."/>
            <person name="Grigoriev I.V."/>
        </authorList>
    </citation>
    <scope>NUCLEOTIDE SEQUENCE</scope>
    <source>
        <strain evidence="1">IPT5</strain>
    </source>
</reference>
<protein>
    <submittedName>
        <fullName evidence="1">Uncharacterized protein</fullName>
    </submittedName>
</protein>
<evidence type="ECO:0000313" key="2">
    <source>
        <dbReference type="Proteomes" id="UP000799423"/>
    </source>
</evidence>
<dbReference type="AlphaFoldDB" id="A0A6A7AXI9"/>
<dbReference type="Proteomes" id="UP000799423">
    <property type="component" value="Unassembled WGS sequence"/>
</dbReference>
<sequence length="166" mass="19206">MNVQMPIMTPEARRFYPQRTRRHIGDNDDAANILPRPIVVSKSWFLSWPKHSGYRSRALFAWARPVHTFMSHLSECRLCDNIVDLNYMCNCSTSTKRTRSVYRLVHSRFANHAIVKTCLRQDSTTLSMTVSLHHHRVSLHIQLSNPVLSPANSNLRLLPFGLRNIV</sequence>
<accession>A0A6A7AXI9</accession>
<gene>
    <name evidence="1" type="ORF">T440DRAFT_179856</name>
</gene>
<organism evidence="1 2">
    <name type="scientific">Plenodomus tracheiphilus IPT5</name>
    <dbReference type="NCBI Taxonomy" id="1408161"/>
    <lineage>
        <taxon>Eukaryota</taxon>
        <taxon>Fungi</taxon>
        <taxon>Dikarya</taxon>
        <taxon>Ascomycota</taxon>
        <taxon>Pezizomycotina</taxon>
        <taxon>Dothideomycetes</taxon>
        <taxon>Pleosporomycetidae</taxon>
        <taxon>Pleosporales</taxon>
        <taxon>Pleosporineae</taxon>
        <taxon>Leptosphaeriaceae</taxon>
        <taxon>Plenodomus</taxon>
    </lineage>
</organism>
<keyword evidence="2" id="KW-1185">Reference proteome</keyword>
<evidence type="ECO:0000313" key="1">
    <source>
        <dbReference type="EMBL" id="KAF2847960.1"/>
    </source>
</evidence>
<proteinExistence type="predicted"/>
<name>A0A6A7AXI9_9PLEO</name>
<dbReference type="EMBL" id="MU006321">
    <property type="protein sequence ID" value="KAF2847960.1"/>
    <property type="molecule type" value="Genomic_DNA"/>
</dbReference>